<evidence type="ECO:0000313" key="3">
    <source>
        <dbReference type="Proteomes" id="UP000075884"/>
    </source>
</evidence>
<sequence length="521" mass="56330">MSLDGLLDCVSTGTFSCPPSPKSKSYLDNGEGGQQSSFYESLEELNYALKTLIISDSLHAQRNIRNAAATIGSSVPLADVPVAALADAVECSAPFGASFAQHQPHGGGTIGGNLTAQEFARPSQLHQLQQQQQPEPAADEEDDDLIKQRKLSDWYYIKTAPTKKPSSPFERRRANGSRAPNDAAARRTAARFTPTLTPRASNPDISGADERLSMKLGAESKQQPHGMGITALGDRKFPSPVPRPRRLPPSVPPEGTQQYPGQGWEQDARWRPHPNAVTKSASSSSVNFGLRGQLHSLGASSRGAGTRLHSNTDLQQAGTRKAIAPALLQDDSLGSLDDSSSLTVLGGSLALEPADDRDRFSPYCRRRNPQQLVPQWFPPPPPPPYHYPHQHQSSGGHHEQRNIYENFPASTNQNPSTAGRTNNDELPVEGVAPEAPTPTARARIIHTTVPSTNPHANRAAPALYGIEENEVFQYKLPLSPGSGDRRPVPRTPLVDSDDGDDDGFGQGHRMQPEKKSSLTRV</sequence>
<feature type="region of interest" description="Disordered" evidence="1">
    <location>
        <begin position="123"/>
        <end position="143"/>
    </location>
</feature>
<feature type="compositionally biased region" description="Pro residues" evidence="1">
    <location>
        <begin position="239"/>
        <end position="252"/>
    </location>
</feature>
<feature type="region of interest" description="Disordered" evidence="1">
    <location>
        <begin position="158"/>
        <end position="264"/>
    </location>
</feature>
<feature type="region of interest" description="Disordered" evidence="1">
    <location>
        <begin position="475"/>
        <end position="521"/>
    </location>
</feature>
<proteinExistence type="predicted"/>
<reference evidence="2" key="2">
    <citation type="submission" date="2020-05" db="UniProtKB">
        <authorList>
            <consortium name="EnsemblMetazoa"/>
        </authorList>
    </citation>
    <scope>IDENTIFICATION</scope>
    <source>
        <strain evidence="2">WRAIR2</strain>
    </source>
</reference>
<protein>
    <submittedName>
        <fullName evidence="2">Uncharacterized protein</fullName>
    </submittedName>
</protein>
<feature type="compositionally biased region" description="Pro residues" evidence="1">
    <location>
        <begin position="376"/>
        <end position="386"/>
    </location>
</feature>
<keyword evidence="3" id="KW-1185">Reference proteome</keyword>
<dbReference type="AlphaFoldDB" id="A0A182ND39"/>
<feature type="compositionally biased region" description="Polar residues" evidence="1">
    <location>
        <begin position="408"/>
        <end position="421"/>
    </location>
</feature>
<dbReference type="VEuPathDB" id="VectorBase:ADIR005553"/>
<reference evidence="3" key="1">
    <citation type="submission" date="2013-03" db="EMBL/GenBank/DDBJ databases">
        <title>The Genome Sequence of Anopheles dirus WRAIR2.</title>
        <authorList>
            <consortium name="The Broad Institute Genomics Platform"/>
            <person name="Neafsey D.E."/>
            <person name="Walton C."/>
            <person name="Walker B."/>
            <person name="Young S.K."/>
            <person name="Zeng Q."/>
            <person name="Gargeya S."/>
            <person name="Fitzgerald M."/>
            <person name="Haas B."/>
            <person name="Abouelleil A."/>
            <person name="Allen A.W."/>
            <person name="Alvarado L."/>
            <person name="Arachchi H.M."/>
            <person name="Berlin A.M."/>
            <person name="Chapman S.B."/>
            <person name="Gainer-Dewar J."/>
            <person name="Goldberg J."/>
            <person name="Griggs A."/>
            <person name="Gujja S."/>
            <person name="Hansen M."/>
            <person name="Howarth C."/>
            <person name="Imamovic A."/>
            <person name="Ireland A."/>
            <person name="Larimer J."/>
            <person name="McCowan C."/>
            <person name="Murphy C."/>
            <person name="Pearson M."/>
            <person name="Poon T.W."/>
            <person name="Priest M."/>
            <person name="Roberts A."/>
            <person name="Saif S."/>
            <person name="Shea T."/>
            <person name="Sisk P."/>
            <person name="Sykes S."/>
            <person name="Wortman J."/>
            <person name="Nusbaum C."/>
            <person name="Birren B."/>
        </authorList>
    </citation>
    <scope>NUCLEOTIDE SEQUENCE [LARGE SCALE GENOMIC DNA]</scope>
    <source>
        <strain evidence="3">WRAIR2</strain>
    </source>
</reference>
<feature type="compositionally biased region" description="Low complexity" evidence="1">
    <location>
        <begin position="178"/>
        <end position="200"/>
    </location>
</feature>
<dbReference type="Proteomes" id="UP000075884">
    <property type="component" value="Unassembled WGS sequence"/>
</dbReference>
<organism evidence="2 3">
    <name type="scientific">Anopheles dirus</name>
    <dbReference type="NCBI Taxonomy" id="7168"/>
    <lineage>
        <taxon>Eukaryota</taxon>
        <taxon>Metazoa</taxon>
        <taxon>Ecdysozoa</taxon>
        <taxon>Arthropoda</taxon>
        <taxon>Hexapoda</taxon>
        <taxon>Insecta</taxon>
        <taxon>Pterygota</taxon>
        <taxon>Neoptera</taxon>
        <taxon>Endopterygota</taxon>
        <taxon>Diptera</taxon>
        <taxon>Nematocera</taxon>
        <taxon>Culicoidea</taxon>
        <taxon>Culicidae</taxon>
        <taxon>Anophelinae</taxon>
        <taxon>Anopheles</taxon>
    </lineage>
</organism>
<evidence type="ECO:0000256" key="1">
    <source>
        <dbReference type="SAM" id="MobiDB-lite"/>
    </source>
</evidence>
<feature type="region of interest" description="Disordered" evidence="1">
    <location>
        <begin position="371"/>
        <end position="438"/>
    </location>
</feature>
<dbReference type="EnsemblMetazoa" id="ADIR005553-RA">
    <property type="protein sequence ID" value="ADIR005553-PA"/>
    <property type="gene ID" value="ADIR005553"/>
</dbReference>
<feature type="compositionally biased region" description="Basic and acidic residues" evidence="1">
    <location>
        <begin position="510"/>
        <end position="521"/>
    </location>
</feature>
<evidence type="ECO:0000313" key="2">
    <source>
        <dbReference type="EnsemblMetazoa" id="ADIR005553-PA"/>
    </source>
</evidence>
<accession>A0A182ND39</accession>
<feature type="compositionally biased region" description="Low complexity" evidence="1">
    <location>
        <begin position="127"/>
        <end position="136"/>
    </location>
</feature>
<name>A0A182ND39_9DIPT</name>